<evidence type="ECO:0000256" key="2">
    <source>
        <dbReference type="SAM" id="MobiDB-lite"/>
    </source>
</evidence>
<dbReference type="InterPro" id="IPR042481">
    <property type="entry name" value="CCDC57"/>
</dbReference>
<dbReference type="GO" id="GO:0060271">
    <property type="term" value="P:cilium assembly"/>
    <property type="evidence" value="ECO:0007669"/>
    <property type="project" value="TreeGrafter"/>
</dbReference>
<feature type="compositionally biased region" description="Polar residues" evidence="2">
    <location>
        <begin position="925"/>
        <end position="939"/>
    </location>
</feature>
<sequence length="1046" mass="122496">MADQDENWKELAAQKEREWKEVTNLRMQTLEAAYKDKDRQLQEEKAKFTKLKEDFKYNLKVLEERDKELETYDLTFSELKSSLNVKNGEISEMKIKLDDMKTWSDRENQAREELQLHYQQRLKEKQAEIDSYRCSKDSELQQERKEFENFKRTLQRKLTEVEEELDTQRRELSAEFDDALKRREHEFRLQTDEMSTKVLEYELKAKLLGKEMEMMKDAQDRNTQDYSEVERNHRQLEKALKEKDWELADLSAMKDARISDLEKQLEQSEVSMNRMKEDFQRKHSEMDRYGREKEAALAKVKEGYADREQSLSTKIKELQSSIEDNQVEIRKLQWARQDLEKEKDLQTQKLQDELCEVKEKWDKHVTNMSRSQVNKDLELEALRENEAKLKTDLQQRKEDIERYKKELSLAVERENSLERSKAQLELDWQRRFEDLERQQYEKSEDFVKKLTRGRDEALATVKEKERELQHRETLIRTLYHDREQALATLRKHGIAVEKNNKIDMEKVWLTANSEDVESLQKQNNSLKSVIKEMRMQMENLGQDLPAPHRDLESAGHPEIKDQDYVENLQKEVRSLRKKIRDLESLVEEGKRYGKIPVSTSSASEQEVMAEVKDNPTLRHHISSLNENIGAFRSEKVELSAQVKKQQARIQHLEKTVEQLSKEPRQKQVEVDQLRYDLSARERRSQAEIASMRQRVSDLEMQLAESRKESDEYYRSNLERNMEVTGLRQEISALKLDMADKRPTVNFGAQELMIQQLEDEISRLRQQAPVPEGSVDLSWNGPTKNSTVELQAKLKVAAKHIAQLAKEKQQLIEMGNRLRADLKKAGVNPSHGPPTSVASTNNQNVMSQEMLSRLGQLESLQYQLTRQQLQYAQKFPPTKHEERDVDSEVEGRPPSILKKSIDFAETDDIIDVRASHDTLDSRRSGITDSSRAPSYQGNTSQTREQFLMSMSSVGGESLQEIWKMMEERPSPSPFTPHYLDKHGEYPTNNSNQSLDSSGELVLKGRKPSMVVRNKSDTKLTERAAGKKGAAKNVRKPKIRNYNDTGVR</sequence>
<comment type="caution">
    <text evidence="3">The sequence shown here is derived from an EMBL/GenBank/DDBJ whole genome shotgun (WGS) entry which is preliminary data.</text>
</comment>
<dbReference type="Proteomes" id="UP000242188">
    <property type="component" value="Unassembled WGS sequence"/>
</dbReference>
<dbReference type="GO" id="GO:0045931">
    <property type="term" value="P:positive regulation of mitotic cell cycle"/>
    <property type="evidence" value="ECO:0007669"/>
    <property type="project" value="TreeGrafter"/>
</dbReference>
<protein>
    <submittedName>
        <fullName evidence="3">Coiled-coil domain-containing protein 57</fullName>
    </submittedName>
</protein>
<evidence type="ECO:0000256" key="1">
    <source>
        <dbReference type="SAM" id="Coils"/>
    </source>
</evidence>
<feature type="region of interest" description="Disordered" evidence="2">
    <location>
        <begin position="967"/>
        <end position="1046"/>
    </location>
</feature>
<dbReference type="PANTHER" id="PTHR46725:SF1">
    <property type="entry name" value="COILED-COIL DOMAIN-CONTAINING PROTEIN 57"/>
    <property type="match status" value="1"/>
</dbReference>
<accession>A0A210QNK4</accession>
<dbReference type="OrthoDB" id="568502at2759"/>
<feature type="compositionally biased region" description="Polar residues" evidence="2">
    <location>
        <begin position="985"/>
        <end position="995"/>
    </location>
</feature>
<feature type="coiled-coil region" evidence="1">
    <location>
        <begin position="635"/>
        <end position="708"/>
    </location>
</feature>
<keyword evidence="1" id="KW-0175">Coiled coil</keyword>
<gene>
    <name evidence="3" type="ORF">KP79_PYT06356</name>
</gene>
<dbReference type="GO" id="GO:0005876">
    <property type="term" value="C:spindle microtubule"/>
    <property type="evidence" value="ECO:0007669"/>
    <property type="project" value="TreeGrafter"/>
</dbReference>
<evidence type="ECO:0000313" key="4">
    <source>
        <dbReference type="Proteomes" id="UP000242188"/>
    </source>
</evidence>
<feature type="compositionally biased region" description="Basic and acidic residues" evidence="2">
    <location>
        <begin position="914"/>
        <end position="924"/>
    </location>
</feature>
<dbReference type="GO" id="GO:0034451">
    <property type="term" value="C:centriolar satellite"/>
    <property type="evidence" value="ECO:0007669"/>
    <property type="project" value="TreeGrafter"/>
</dbReference>
<feature type="coiled-coil region" evidence="1">
    <location>
        <begin position="315"/>
        <end position="420"/>
    </location>
</feature>
<proteinExistence type="predicted"/>
<feature type="coiled-coil region" evidence="1">
    <location>
        <begin position="516"/>
        <end position="585"/>
    </location>
</feature>
<dbReference type="GO" id="GO:0007099">
    <property type="term" value="P:centriole replication"/>
    <property type="evidence" value="ECO:0007669"/>
    <property type="project" value="TreeGrafter"/>
</dbReference>
<reference evidence="3 4" key="1">
    <citation type="journal article" date="2017" name="Nat. Ecol. Evol.">
        <title>Scallop genome provides insights into evolution of bilaterian karyotype and development.</title>
        <authorList>
            <person name="Wang S."/>
            <person name="Zhang J."/>
            <person name="Jiao W."/>
            <person name="Li J."/>
            <person name="Xun X."/>
            <person name="Sun Y."/>
            <person name="Guo X."/>
            <person name="Huan P."/>
            <person name="Dong B."/>
            <person name="Zhang L."/>
            <person name="Hu X."/>
            <person name="Sun X."/>
            <person name="Wang J."/>
            <person name="Zhao C."/>
            <person name="Wang Y."/>
            <person name="Wang D."/>
            <person name="Huang X."/>
            <person name="Wang R."/>
            <person name="Lv J."/>
            <person name="Li Y."/>
            <person name="Zhang Z."/>
            <person name="Liu B."/>
            <person name="Lu W."/>
            <person name="Hui Y."/>
            <person name="Liang J."/>
            <person name="Zhou Z."/>
            <person name="Hou R."/>
            <person name="Li X."/>
            <person name="Liu Y."/>
            <person name="Li H."/>
            <person name="Ning X."/>
            <person name="Lin Y."/>
            <person name="Zhao L."/>
            <person name="Xing Q."/>
            <person name="Dou J."/>
            <person name="Li Y."/>
            <person name="Mao J."/>
            <person name="Guo H."/>
            <person name="Dou H."/>
            <person name="Li T."/>
            <person name="Mu C."/>
            <person name="Jiang W."/>
            <person name="Fu Q."/>
            <person name="Fu X."/>
            <person name="Miao Y."/>
            <person name="Liu J."/>
            <person name="Yu Q."/>
            <person name="Li R."/>
            <person name="Liao H."/>
            <person name="Li X."/>
            <person name="Kong Y."/>
            <person name="Jiang Z."/>
            <person name="Chourrout D."/>
            <person name="Li R."/>
            <person name="Bao Z."/>
        </authorList>
    </citation>
    <scope>NUCLEOTIDE SEQUENCE [LARGE SCALE GENOMIC DNA]</scope>
    <source>
        <strain evidence="3 4">PY_sf001</strain>
    </source>
</reference>
<feature type="coiled-coil region" evidence="1">
    <location>
        <begin position="27"/>
        <end position="54"/>
    </location>
</feature>
<feature type="compositionally biased region" description="Basic and acidic residues" evidence="2">
    <location>
        <begin position="1012"/>
        <end position="1023"/>
    </location>
</feature>
<dbReference type="Gene3D" id="1.10.287.1490">
    <property type="match status" value="1"/>
</dbReference>
<dbReference type="PANTHER" id="PTHR46725">
    <property type="entry name" value="COILED-COIL DOMAIN-CONTAINING PROTEIN 57"/>
    <property type="match status" value="1"/>
</dbReference>
<feature type="region of interest" description="Disordered" evidence="2">
    <location>
        <begin position="914"/>
        <end position="939"/>
    </location>
</feature>
<dbReference type="AlphaFoldDB" id="A0A210QNK4"/>
<organism evidence="3 4">
    <name type="scientific">Mizuhopecten yessoensis</name>
    <name type="common">Japanese scallop</name>
    <name type="synonym">Patinopecten yessoensis</name>
    <dbReference type="NCBI Taxonomy" id="6573"/>
    <lineage>
        <taxon>Eukaryota</taxon>
        <taxon>Metazoa</taxon>
        <taxon>Spiralia</taxon>
        <taxon>Lophotrochozoa</taxon>
        <taxon>Mollusca</taxon>
        <taxon>Bivalvia</taxon>
        <taxon>Autobranchia</taxon>
        <taxon>Pteriomorphia</taxon>
        <taxon>Pectinida</taxon>
        <taxon>Pectinoidea</taxon>
        <taxon>Pectinidae</taxon>
        <taxon>Mizuhopecten</taxon>
    </lineage>
</organism>
<feature type="region of interest" description="Disordered" evidence="2">
    <location>
        <begin position="871"/>
        <end position="899"/>
    </location>
</feature>
<keyword evidence="4" id="KW-1185">Reference proteome</keyword>
<feature type="compositionally biased region" description="Basic residues" evidence="2">
    <location>
        <begin position="1027"/>
        <end position="1037"/>
    </location>
</feature>
<feature type="coiled-coil region" evidence="1">
    <location>
        <begin position="226"/>
        <end position="278"/>
    </location>
</feature>
<feature type="coiled-coil region" evidence="1">
    <location>
        <begin position="140"/>
        <end position="182"/>
    </location>
</feature>
<name>A0A210QNK4_MIZYE</name>
<dbReference type="EMBL" id="NEDP02002688">
    <property type="protein sequence ID" value="OWF50285.1"/>
    <property type="molecule type" value="Genomic_DNA"/>
</dbReference>
<dbReference type="STRING" id="6573.A0A210QNK4"/>
<evidence type="ECO:0000313" key="3">
    <source>
        <dbReference type="EMBL" id="OWF50285.1"/>
    </source>
</evidence>
<dbReference type="GO" id="GO:0005814">
    <property type="term" value="C:centriole"/>
    <property type="evidence" value="ECO:0007669"/>
    <property type="project" value="TreeGrafter"/>
</dbReference>
<dbReference type="GO" id="GO:0007020">
    <property type="term" value="P:microtubule nucleation"/>
    <property type="evidence" value="ECO:0007669"/>
    <property type="project" value="TreeGrafter"/>
</dbReference>